<dbReference type="Pfam" id="PF01527">
    <property type="entry name" value="HTH_Tnp_1"/>
    <property type="match status" value="1"/>
</dbReference>
<dbReference type="InterPro" id="IPR009057">
    <property type="entry name" value="Homeodomain-like_sf"/>
</dbReference>
<dbReference type="GO" id="GO:0006313">
    <property type="term" value="P:DNA transposition"/>
    <property type="evidence" value="ECO:0007669"/>
    <property type="project" value="InterPro"/>
</dbReference>
<accession>A0A1R1BDQ2</accession>
<dbReference type="SUPFAM" id="SSF46689">
    <property type="entry name" value="Homeodomain-like"/>
    <property type="match status" value="1"/>
</dbReference>
<organism evidence="1 2">
    <name type="scientific">Paenibacillus amylolyticus</name>
    <dbReference type="NCBI Taxonomy" id="1451"/>
    <lineage>
        <taxon>Bacteria</taxon>
        <taxon>Bacillati</taxon>
        <taxon>Bacillota</taxon>
        <taxon>Bacilli</taxon>
        <taxon>Bacillales</taxon>
        <taxon>Paenibacillaceae</taxon>
        <taxon>Paenibacillus</taxon>
    </lineage>
</organism>
<dbReference type="InterPro" id="IPR002514">
    <property type="entry name" value="Transposase_8"/>
</dbReference>
<gene>
    <name evidence="1" type="ORF">BK131_29790</name>
</gene>
<name>A0A1R1BDQ2_PAEAM</name>
<dbReference type="GO" id="GO:0004803">
    <property type="term" value="F:transposase activity"/>
    <property type="evidence" value="ECO:0007669"/>
    <property type="project" value="InterPro"/>
</dbReference>
<dbReference type="AlphaFoldDB" id="A0A1R1BDQ2"/>
<dbReference type="GO" id="GO:0003677">
    <property type="term" value="F:DNA binding"/>
    <property type="evidence" value="ECO:0007669"/>
    <property type="project" value="InterPro"/>
</dbReference>
<proteinExistence type="predicted"/>
<dbReference type="EMBL" id="MRTJ01000034">
    <property type="protein sequence ID" value="OMF04355.1"/>
    <property type="molecule type" value="Genomic_DNA"/>
</dbReference>
<evidence type="ECO:0000313" key="2">
    <source>
        <dbReference type="Proteomes" id="UP000187134"/>
    </source>
</evidence>
<sequence length="99" mass="11547">MAKKGQTFRRYSLELKLEAARLVNEEHMSIREVAKCLGIQNKSQVQVWAAKTKQGMSLEPVTSKRGRLRTTFSSTEEEMAYLRAEIEYLKKQYPNLHKE</sequence>
<evidence type="ECO:0000313" key="1">
    <source>
        <dbReference type="EMBL" id="OMF04355.1"/>
    </source>
</evidence>
<dbReference type="Proteomes" id="UP000187134">
    <property type="component" value="Unassembled WGS sequence"/>
</dbReference>
<protein>
    <submittedName>
        <fullName evidence="1">Transposase</fullName>
    </submittedName>
</protein>
<reference evidence="1 2" key="1">
    <citation type="submission" date="2016-11" db="EMBL/GenBank/DDBJ databases">
        <title>Paenibacillus species isolates.</title>
        <authorList>
            <person name="Beno S.M."/>
        </authorList>
    </citation>
    <scope>NUCLEOTIDE SEQUENCE [LARGE SCALE GENOMIC DNA]</scope>
    <source>
        <strain evidence="1 2">FSL H8-0246</strain>
    </source>
</reference>
<comment type="caution">
    <text evidence="1">The sequence shown here is derived from an EMBL/GenBank/DDBJ whole genome shotgun (WGS) entry which is preliminary data.</text>
</comment>